<reference evidence="1 2" key="1">
    <citation type="submission" date="2015-01" db="EMBL/GenBank/DDBJ databases">
        <title>Genome of allotetraploid Gossypium barbadense reveals genomic plasticity and fiber elongation in cotton evolution.</title>
        <authorList>
            <person name="Chen X."/>
            <person name="Liu X."/>
            <person name="Zhao B."/>
            <person name="Zheng H."/>
            <person name="Hu Y."/>
            <person name="Lu G."/>
            <person name="Yang C."/>
            <person name="Chen J."/>
            <person name="Shan C."/>
            <person name="Zhang L."/>
            <person name="Zhou Y."/>
            <person name="Wang L."/>
            <person name="Guo W."/>
            <person name="Bai Y."/>
            <person name="Ruan J."/>
            <person name="Shangguan X."/>
            <person name="Mao Y."/>
            <person name="Jiang J."/>
            <person name="Zhu Y."/>
            <person name="Lei J."/>
            <person name="Kang H."/>
            <person name="Chen S."/>
            <person name="He X."/>
            <person name="Wang R."/>
            <person name="Wang Y."/>
            <person name="Chen J."/>
            <person name="Wang L."/>
            <person name="Yu S."/>
            <person name="Wang B."/>
            <person name="Wei J."/>
            <person name="Song S."/>
            <person name="Lu X."/>
            <person name="Gao Z."/>
            <person name="Gu W."/>
            <person name="Deng X."/>
            <person name="Ma D."/>
            <person name="Wang S."/>
            <person name="Liang W."/>
            <person name="Fang L."/>
            <person name="Cai C."/>
            <person name="Zhu X."/>
            <person name="Zhou B."/>
            <person name="Zhang Y."/>
            <person name="Chen Z."/>
            <person name="Xu S."/>
            <person name="Zhu R."/>
            <person name="Wang S."/>
            <person name="Zhang T."/>
            <person name="Zhao G."/>
        </authorList>
    </citation>
    <scope>NUCLEOTIDE SEQUENCE [LARGE SCALE GENOMIC DNA]</scope>
    <source>
        <strain evidence="2">cv. Xinhai21</strain>
        <tissue evidence="1">Leaf</tissue>
    </source>
</reference>
<accession>A0A2P5XHZ0</accession>
<sequence length="72" mass="8208">MLFPNAEARNCAGHLYKNFKNMEGFRGQAMCLTYWKAAKETFPRQFEEALFEIRSLSESAELGCVTRIQGLG</sequence>
<gene>
    <name evidence="1" type="ORF">GOBAR_AA17687</name>
</gene>
<name>A0A2P5XHZ0_GOSBA</name>
<dbReference type="OrthoDB" id="1303499at2759"/>
<protein>
    <submittedName>
        <fullName evidence="1">Uncharacterized protein</fullName>
    </submittedName>
</protein>
<organism evidence="1 2">
    <name type="scientific">Gossypium barbadense</name>
    <name type="common">Sea Island cotton</name>
    <name type="synonym">Hibiscus barbadensis</name>
    <dbReference type="NCBI Taxonomy" id="3634"/>
    <lineage>
        <taxon>Eukaryota</taxon>
        <taxon>Viridiplantae</taxon>
        <taxon>Streptophyta</taxon>
        <taxon>Embryophyta</taxon>
        <taxon>Tracheophyta</taxon>
        <taxon>Spermatophyta</taxon>
        <taxon>Magnoliopsida</taxon>
        <taxon>eudicotyledons</taxon>
        <taxon>Gunneridae</taxon>
        <taxon>Pentapetalae</taxon>
        <taxon>rosids</taxon>
        <taxon>malvids</taxon>
        <taxon>Malvales</taxon>
        <taxon>Malvaceae</taxon>
        <taxon>Malvoideae</taxon>
        <taxon>Gossypium</taxon>
    </lineage>
</organism>
<dbReference type="EMBL" id="KZ664827">
    <property type="protein sequence ID" value="PPS02969.1"/>
    <property type="molecule type" value="Genomic_DNA"/>
</dbReference>
<dbReference type="Proteomes" id="UP000239757">
    <property type="component" value="Unassembled WGS sequence"/>
</dbReference>
<dbReference type="AlphaFoldDB" id="A0A2P5XHZ0"/>
<proteinExistence type="predicted"/>
<evidence type="ECO:0000313" key="1">
    <source>
        <dbReference type="EMBL" id="PPS02969.1"/>
    </source>
</evidence>
<evidence type="ECO:0000313" key="2">
    <source>
        <dbReference type="Proteomes" id="UP000239757"/>
    </source>
</evidence>